<reference evidence="2 3" key="1">
    <citation type="submission" date="2019-06" db="EMBL/GenBank/DDBJ databases">
        <title>Whole genome shotgun sequence of Brevibacillus parabrevis NBRC 12334.</title>
        <authorList>
            <person name="Hosoyama A."/>
            <person name="Uohara A."/>
            <person name="Ohji S."/>
            <person name="Ichikawa N."/>
        </authorList>
    </citation>
    <scope>NUCLEOTIDE SEQUENCE [LARGE SCALE GENOMIC DNA]</scope>
    <source>
        <strain evidence="2 3">NBRC 12334</strain>
    </source>
</reference>
<sequence>MFDEFFYRRRKNKGMLGVMIALIVLGIGMFAMGFLYMFS</sequence>
<organism evidence="2 3">
    <name type="scientific">Brevibacillus parabrevis</name>
    <dbReference type="NCBI Taxonomy" id="54914"/>
    <lineage>
        <taxon>Bacteria</taxon>
        <taxon>Bacillati</taxon>
        <taxon>Bacillota</taxon>
        <taxon>Bacilli</taxon>
        <taxon>Bacillales</taxon>
        <taxon>Paenibacillaceae</taxon>
        <taxon>Brevibacillus</taxon>
    </lineage>
</organism>
<keyword evidence="1" id="KW-0472">Membrane</keyword>
<dbReference type="EMBL" id="BJMH01000014">
    <property type="protein sequence ID" value="GEB33553.1"/>
    <property type="molecule type" value="Genomic_DNA"/>
</dbReference>
<dbReference type="Proteomes" id="UP000316882">
    <property type="component" value="Unassembled WGS sequence"/>
</dbReference>
<evidence type="ECO:0000313" key="3">
    <source>
        <dbReference type="Proteomes" id="UP000316882"/>
    </source>
</evidence>
<keyword evidence="1" id="KW-1133">Transmembrane helix</keyword>
<keyword evidence="3" id="KW-1185">Reference proteome</keyword>
<feature type="transmembrane region" description="Helical" evidence="1">
    <location>
        <begin position="16"/>
        <end position="38"/>
    </location>
</feature>
<gene>
    <name evidence="2" type="ORF">BPA01_31330</name>
</gene>
<evidence type="ECO:0000256" key="1">
    <source>
        <dbReference type="SAM" id="Phobius"/>
    </source>
</evidence>
<protein>
    <submittedName>
        <fullName evidence="2">Uncharacterized protein</fullName>
    </submittedName>
</protein>
<evidence type="ECO:0000313" key="2">
    <source>
        <dbReference type="EMBL" id="GEB33553.1"/>
    </source>
</evidence>
<comment type="caution">
    <text evidence="2">The sequence shown here is derived from an EMBL/GenBank/DDBJ whole genome shotgun (WGS) entry which is preliminary data.</text>
</comment>
<dbReference type="AlphaFoldDB" id="A0A4Y3PJF3"/>
<accession>A0A4Y3PJF3</accession>
<proteinExistence type="predicted"/>
<name>A0A4Y3PJF3_BREPA</name>
<keyword evidence="1" id="KW-0812">Transmembrane</keyword>